<evidence type="ECO:0000259" key="5">
    <source>
        <dbReference type="PROSITE" id="PS50977"/>
    </source>
</evidence>
<dbReference type="SUPFAM" id="SSF46689">
    <property type="entry name" value="Homeodomain-like"/>
    <property type="match status" value="1"/>
</dbReference>
<dbReference type="PROSITE" id="PS50977">
    <property type="entry name" value="HTH_TETR_2"/>
    <property type="match status" value="1"/>
</dbReference>
<accession>A0ABW2CPY7</accession>
<dbReference type="InterPro" id="IPR011075">
    <property type="entry name" value="TetR_C"/>
</dbReference>
<dbReference type="InterPro" id="IPR009057">
    <property type="entry name" value="Homeodomain-like_sf"/>
</dbReference>
<dbReference type="InterPro" id="IPR001647">
    <property type="entry name" value="HTH_TetR"/>
</dbReference>
<dbReference type="PANTHER" id="PTHR47506">
    <property type="entry name" value="TRANSCRIPTIONAL REGULATORY PROTEIN"/>
    <property type="match status" value="1"/>
</dbReference>
<dbReference type="Proteomes" id="UP001596380">
    <property type="component" value="Unassembled WGS sequence"/>
</dbReference>
<dbReference type="Pfam" id="PF16925">
    <property type="entry name" value="TetR_C_13"/>
    <property type="match status" value="1"/>
</dbReference>
<name>A0ABW2CPY7_9ACTN</name>
<sequence length="196" mass="21330">MARPRTFDEDRVLDTAMRAFWANGYEATSTRDLCEAVGLDRSSVYNAFTSKRELFLRALARYVDLTSADLTRVLDDPERSPIERISALFDVVVEGEAANRREGYGPGCLTVNTTVELSGRDPEAARILERDLERRLEALRAVIRAGRAAGEITSPRDDDGLARFVNAVIAGIRVASQGGAGPASLRAIADCALDAL</sequence>
<dbReference type="RefSeq" id="WP_160822303.1">
    <property type="nucleotide sequence ID" value="NZ_JBHSXE010000001.1"/>
</dbReference>
<keyword evidence="3" id="KW-0804">Transcription</keyword>
<dbReference type="Gene3D" id="1.10.10.60">
    <property type="entry name" value="Homeodomain-like"/>
    <property type="match status" value="1"/>
</dbReference>
<dbReference type="EMBL" id="JBHSXS010000014">
    <property type="protein sequence ID" value="MFC6882711.1"/>
    <property type="molecule type" value="Genomic_DNA"/>
</dbReference>
<keyword evidence="7" id="KW-1185">Reference proteome</keyword>
<evidence type="ECO:0000256" key="1">
    <source>
        <dbReference type="ARBA" id="ARBA00023015"/>
    </source>
</evidence>
<dbReference type="InterPro" id="IPR036271">
    <property type="entry name" value="Tet_transcr_reg_TetR-rel_C_sf"/>
</dbReference>
<dbReference type="Pfam" id="PF00440">
    <property type="entry name" value="TetR_N"/>
    <property type="match status" value="1"/>
</dbReference>
<feature type="domain" description="HTH tetR-type" evidence="5">
    <location>
        <begin position="6"/>
        <end position="66"/>
    </location>
</feature>
<keyword evidence="2 4" id="KW-0238">DNA-binding</keyword>
<dbReference type="Gene3D" id="1.10.357.10">
    <property type="entry name" value="Tetracycline Repressor, domain 2"/>
    <property type="match status" value="1"/>
</dbReference>
<dbReference type="SUPFAM" id="SSF48498">
    <property type="entry name" value="Tetracyclin repressor-like, C-terminal domain"/>
    <property type="match status" value="1"/>
</dbReference>
<evidence type="ECO:0000256" key="3">
    <source>
        <dbReference type="ARBA" id="ARBA00023163"/>
    </source>
</evidence>
<evidence type="ECO:0000313" key="6">
    <source>
        <dbReference type="EMBL" id="MFC6882711.1"/>
    </source>
</evidence>
<dbReference type="PANTHER" id="PTHR47506:SF1">
    <property type="entry name" value="HTH-TYPE TRANSCRIPTIONAL REGULATOR YJDC"/>
    <property type="match status" value="1"/>
</dbReference>
<evidence type="ECO:0000256" key="4">
    <source>
        <dbReference type="PROSITE-ProRule" id="PRU00335"/>
    </source>
</evidence>
<evidence type="ECO:0000313" key="7">
    <source>
        <dbReference type="Proteomes" id="UP001596380"/>
    </source>
</evidence>
<proteinExistence type="predicted"/>
<gene>
    <name evidence="6" type="ORF">ACFQKB_23345</name>
</gene>
<keyword evidence="1" id="KW-0805">Transcription regulation</keyword>
<protein>
    <submittedName>
        <fullName evidence="6">TetR/AcrR family transcriptional regulator</fullName>
    </submittedName>
</protein>
<comment type="caution">
    <text evidence="6">The sequence shown here is derived from an EMBL/GenBank/DDBJ whole genome shotgun (WGS) entry which is preliminary data.</text>
</comment>
<evidence type="ECO:0000256" key="2">
    <source>
        <dbReference type="ARBA" id="ARBA00023125"/>
    </source>
</evidence>
<feature type="DNA-binding region" description="H-T-H motif" evidence="4">
    <location>
        <begin position="29"/>
        <end position="48"/>
    </location>
</feature>
<organism evidence="6 7">
    <name type="scientific">Actinomadura yumaensis</name>
    <dbReference type="NCBI Taxonomy" id="111807"/>
    <lineage>
        <taxon>Bacteria</taxon>
        <taxon>Bacillati</taxon>
        <taxon>Actinomycetota</taxon>
        <taxon>Actinomycetes</taxon>
        <taxon>Streptosporangiales</taxon>
        <taxon>Thermomonosporaceae</taxon>
        <taxon>Actinomadura</taxon>
    </lineage>
</organism>
<reference evidence="7" key="1">
    <citation type="journal article" date="2019" name="Int. J. Syst. Evol. Microbiol.">
        <title>The Global Catalogue of Microorganisms (GCM) 10K type strain sequencing project: providing services to taxonomists for standard genome sequencing and annotation.</title>
        <authorList>
            <consortium name="The Broad Institute Genomics Platform"/>
            <consortium name="The Broad Institute Genome Sequencing Center for Infectious Disease"/>
            <person name="Wu L."/>
            <person name="Ma J."/>
        </authorList>
    </citation>
    <scope>NUCLEOTIDE SEQUENCE [LARGE SCALE GENOMIC DNA]</scope>
    <source>
        <strain evidence="7">JCM 3369</strain>
    </source>
</reference>
<dbReference type="PRINTS" id="PR00455">
    <property type="entry name" value="HTHTETR"/>
</dbReference>